<evidence type="ECO:0000256" key="11">
    <source>
        <dbReference type="PROSITE-ProRule" id="PRU00175"/>
    </source>
</evidence>
<evidence type="ECO:0000256" key="9">
    <source>
        <dbReference type="ARBA" id="ARBA00023136"/>
    </source>
</evidence>
<accession>A0ABC8TFQ4</accession>
<evidence type="ECO:0000256" key="5">
    <source>
        <dbReference type="ARBA" id="ARBA00022692"/>
    </source>
</evidence>
<dbReference type="SUPFAM" id="SSF57850">
    <property type="entry name" value="RING/U-box"/>
    <property type="match status" value="1"/>
</dbReference>
<comment type="catalytic activity">
    <reaction evidence="1">
        <text>S-ubiquitinyl-[E2 ubiquitin-conjugating enzyme]-L-cysteine + [acceptor protein]-L-lysine = [E2 ubiquitin-conjugating enzyme]-L-cysteine + N(6)-ubiquitinyl-[acceptor protein]-L-lysine.</text>
        <dbReference type="EC" id="2.3.2.27"/>
    </reaction>
</comment>
<evidence type="ECO:0000259" key="14">
    <source>
        <dbReference type="PROSITE" id="PS50089"/>
    </source>
</evidence>
<dbReference type="CDD" id="cd16461">
    <property type="entry name" value="RING-H2_EL5-like"/>
    <property type="match status" value="1"/>
</dbReference>
<dbReference type="PANTHER" id="PTHR46905">
    <property type="entry name" value="RING-H2 FINGER PROTEIN ATL78"/>
    <property type="match status" value="1"/>
</dbReference>
<dbReference type="GO" id="GO:0016020">
    <property type="term" value="C:membrane"/>
    <property type="evidence" value="ECO:0007669"/>
    <property type="project" value="UniProtKB-SubCell"/>
</dbReference>
<evidence type="ECO:0000256" key="1">
    <source>
        <dbReference type="ARBA" id="ARBA00000900"/>
    </source>
</evidence>
<feature type="transmembrane region" description="Helical" evidence="13">
    <location>
        <begin position="61"/>
        <end position="82"/>
    </location>
</feature>
<evidence type="ECO:0000256" key="6">
    <source>
        <dbReference type="ARBA" id="ARBA00022723"/>
    </source>
</evidence>
<comment type="similarity">
    <text evidence="10">Belongs to the RING-type zinc finger family. ATL subfamily.</text>
</comment>
<feature type="compositionally biased region" description="Pro residues" evidence="12">
    <location>
        <begin position="200"/>
        <end position="213"/>
    </location>
</feature>
<keyword evidence="8 13" id="KW-1133">Transmembrane helix</keyword>
<keyword evidence="5 13" id="KW-0812">Transmembrane</keyword>
<evidence type="ECO:0000256" key="4">
    <source>
        <dbReference type="ARBA" id="ARBA00022679"/>
    </source>
</evidence>
<evidence type="ECO:0000313" key="15">
    <source>
        <dbReference type="EMBL" id="CAK9168203.1"/>
    </source>
</evidence>
<keyword evidence="7" id="KW-0862">Zinc</keyword>
<evidence type="ECO:0000256" key="13">
    <source>
        <dbReference type="SAM" id="Phobius"/>
    </source>
</evidence>
<keyword evidence="11" id="KW-0863">Zinc-finger</keyword>
<dbReference type="Gene3D" id="3.30.40.10">
    <property type="entry name" value="Zinc/RING finger domain, C3HC4 (zinc finger)"/>
    <property type="match status" value="1"/>
</dbReference>
<keyword evidence="16" id="KW-1185">Reference proteome</keyword>
<dbReference type="InterPro" id="IPR001841">
    <property type="entry name" value="Znf_RING"/>
</dbReference>
<dbReference type="Pfam" id="PF13639">
    <property type="entry name" value="zf-RING_2"/>
    <property type="match status" value="1"/>
</dbReference>
<sequence length="254" mass="27518">MHSASASSTHLFQQSHAHFYSRRLLLKSRLNQFQATATPPSSGNSNSTISDPYPNSFEANVVMGLSVLLCAMICSLLLTYIIRCALKCSGLISGQTSDRPTGRLANTGIKKKVLNTFPVVSYSAYQVKQPGFDTVCVICLSEFSSGELVRVLPKCNHGFHVLCIDRWLNIHSSCPTCRHCLVETCQKIVGSSQASTSEPQSPPPTPPQSPSPSSPESVMRIGPLEPEVGRIAPLEPQCAIDLFQLVLGGEFELP</sequence>
<comment type="caution">
    <text evidence="15">The sequence shown here is derived from an EMBL/GenBank/DDBJ whole genome shotgun (WGS) entry which is preliminary data.</text>
</comment>
<dbReference type="EC" id="2.3.2.27" evidence="3"/>
<dbReference type="InterPro" id="IPR044602">
    <property type="entry name" value="ATL10/ATL72-79-like"/>
</dbReference>
<gene>
    <name evidence="15" type="ORF">ILEXP_LOCUS37546</name>
</gene>
<dbReference type="Proteomes" id="UP001642360">
    <property type="component" value="Unassembled WGS sequence"/>
</dbReference>
<dbReference type="GO" id="GO:0008270">
    <property type="term" value="F:zinc ion binding"/>
    <property type="evidence" value="ECO:0007669"/>
    <property type="project" value="UniProtKB-KW"/>
</dbReference>
<evidence type="ECO:0000256" key="2">
    <source>
        <dbReference type="ARBA" id="ARBA00004167"/>
    </source>
</evidence>
<dbReference type="SMART" id="SM00184">
    <property type="entry name" value="RING"/>
    <property type="match status" value="1"/>
</dbReference>
<organism evidence="15 16">
    <name type="scientific">Ilex paraguariensis</name>
    <name type="common">yerba mate</name>
    <dbReference type="NCBI Taxonomy" id="185542"/>
    <lineage>
        <taxon>Eukaryota</taxon>
        <taxon>Viridiplantae</taxon>
        <taxon>Streptophyta</taxon>
        <taxon>Embryophyta</taxon>
        <taxon>Tracheophyta</taxon>
        <taxon>Spermatophyta</taxon>
        <taxon>Magnoliopsida</taxon>
        <taxon>eudicotyledons</taxon>
        <taxon>Gunneridae</taxon>
        <taxon>Pentapetalae</taxon>
        <taxon>asterids</taxon>
        <taxon>campanulids</taxon>
        <taxon>Aquifoliales</taxon>
        <taxon>Aquifoliaceae</taxon>
        <taxon>Ilex</taxon>
    </lineage>
</organism>
<dbReference type="AlphaFoldDB" id="A0ABC8TFQ4"/>
<keyword evidence="4" id="KW-0808">Transferase</keyword>
<evidence type="ECO:0000256" key="12">
    <source>
        <dbReference type="SAM" id="MobiDB-lite"/>
    </source>
</evidence>
<dbReference type="EMBL" id="CAUOFW020005035">
    <property type="protein sequence ID" value="CAK9168203.1"/>
    <property type="molecule type" value="Genomic_DNA"/>
</dbReference>
<dbReference type="PROSITE" id="PS50089">
    <property type="entry name" value="ZF_RING_2"/>
    <property type="match status" value="1"/>
</dbReference>
<dbReference type="InterPro" id="IPR013083">
    <property type="entry name" value="Znf_RING/FYVE/PHD"/>
</dbReference>
<proteinExistence type="inferred from homology"/>
<evidence type="ECO:0000256" key="8">
    <source>
        <dbReference type="ARBA" id="ARBA00022989"/>
    </source>
</evidence>
<evidence type="ECO:0000313" key="16">
    <source>
        <dbReference type="Proteomes" id="UP001642360"/>
    </source>
</evidence>
<keyword evidence="9 13" id="KW-0472">Membrane</keyword>
<evidence type="ECO:0000256" key="7">
    <source>
        <dbReference type="ARBA" id="ARBA00022833"/>
    </source>
</evidence>
<evidence type="ECO:0000256" key="10">
    <source>
        <dbReference type="ARBA" id="ARBA00024209"/>
    </source>
</evidence>
<protein>
    <recommendedName>
        <fullName evidence="3">RING-type E3 ubiquitin transferase</fullName>
        <ecNumber evidence="3">2.3.2.27</ecNumber>
    </recommendedName>
</protein>
<feature type="domain" description="RING-type" evidence="14">
    <location>
        <begin position="136"/>
        <end position="178"/>
    </location>
</feature>
<name>A0ABC8TFQ4_9AQUA</name>
<reference evidence="15 16" key="1">
    <citation type="submission" date="2024-02" db="EMBL/GenBank/DDBJ databases">
        <authorList>
            <person name="Vignale AGUSTIN F."/>
            <person name="Sosa J E."/>
            <person name="Modenutti C."/>
        </authorList>
    </citation>
    <scope>NUCLEOTIDE SEQUENCE [LARGE SCALE GENOMIC DNA]</scope>
</reference>
<feature type="region of interest" description="Disordered" evidence="12">
    <location>
        <begin position="192"/>
        <end position="222"/>
    </location>
</feature>
<comment type="subcellular location">
    <subcellularLocation>
        <location evidence="2">Membrane</location>
        <topology evidence="2">Single-pass membrane protein</topology>
    </subcellularLocation>
</comment>
<keyword evidence="6" id="KW-0479">Metal-binding</keyword>
<dbReference type="GO" id="GO:0061630">
    <property type="term" value="F:ubiquitin protein ligase activity"/>
    <property type="evidence" value="ECO:0007669"/>
    <property type="project" value="UniProtKB-EC"/>
</dbReference>
<dbReference type="PANTHER" id="PTHR46905:SF7">
    <property type="entry name" value="RING-H2 FINGER PROTEIN ATL78"/>
    <property type="match status" value="1"/>
</dbReference>
<evidence type="ECO:0000256" key="3">
    <source>
        <dbReference type="ARBA" id="ARBA00012483"/>
    </source>
</evidence>